<evidence type="ECO:0000256" key="1">
    <source>
        <dbReference type="SAM" id="MobiDB-lite"/>
    </source>
</evidence>
<feature type="region of interest" description="Disordered" evidence="1">
    <location>
        <begin position="125"/>
        <end position="157"/>
    </location>
</feature>
<keyword evidence="5" id="KW-1185">Reference proteome</keyword>
<dbReference type="RefSeq" id="WP_145444897.1">
    <property type="nucleotide sequence ID" value="NZ_CP036280.1"/>
</dbReference>
<dbReference type="Pfam" id="PF21294">
    <property type="entry name" value="Polysacc_lyase_14"/>
    <property type="match status" value="1"/>
</dbReference>
<dbReference type="SUPFAM" id="SSF63446">
    <property type="entry name" value="Type I dockerin domain"/>
    <property type="match status" value="1"/>
</dbReference>
<feature type="compositionally biased region" description="Polar residues" evidence="1">
    <location>
        <begin position="146"/>
        <end position="157"/>
    </location>
</feature>
<evidence type="ECO:0000256" key="2">
    <source>
        <dbReference type="SAM" id="SignalP"/>
    </source>
</evidence>
<dbReference type="PANTHER" id="PTHR40124">
    <property type="match status" value="1"/>
</dbReference>
<feature type="chain" id="PRO_5022178314" description="Polysaccharide lyase 14 domain-containing protein" evidence="2">
    <location>
        <begin position="22"/>
        <end position="359"/>
    </location>
</feature>
<dbReference type="InterPro" id="IPR036439">
    <property type="entry name" value="Dockerin_dom_sf"/>
</dbReference>
<feature type="signal peptide" evidence="2">
    <location>
        <begin position="1"/>
        <end position="21"/>
    </location>
</feature>
<dbReference type="EMBL" id="CP036280">
    <property type="protein sequence ID" value="QDU70746.1"/>
    <property type="molecule type" value="Genomic_DNA"/>
</dbReference>
<dbReference type="AlphaFoldDB" id="A0A518BUV2"/>
<keyword evidence="2" id="KW-0732">Signal</keyword>
<evidence type="ECO:0000313" key="4">
    <source>
        <dbReference type="EMBL" id="QDU70746.1"/>
    </source>
</evidence>
<dbReference type="Gene3D" id="2.60.120.200">
    <property type="match status" value="1"/>
</dbReference>
<dbReference type="PANTHER" id="PTHR40124:SF1">
    <property type="entry name" value="DISAGGREGATASE RELATED REPEAT PROTEIN"/>
    <property type="match status" value="1"/>
</dbReference>
<feature type="domain" description="Polysaccharide lyase 14" evidence="3">
    <location>
        <begin position="94"/>
        <end position="273"/>
    </location>
</feature>
<evidence type="ECO:0000313" key="5">
    <source>
        <dbReference type="Proteomes" id="UP000320386"/>
    </source>
</evidence>
<name>A0A518BUV2_9BACT</name>
<dbReference type="OrthoDB" id="7552220at2"/>
<gene>
    <name evidence="4" type="ORF">Pan265_05810</name>
</gene>
<dbReference type="GO" id="GO:0000272">
    <property type="term" value="P:polysaccharide catabolic process"/>
    <property type="evidence" value="ECO:0007669"/>
    <property type="project" value="InterPro"/>
</dbReference>
<dbReference type="Proteomes" id="UP000320386">
    <property type="component" value="Chromosome"/>
</dbReference>
<proteinExistence type="predicted"/>
<dbReference type="Gene3D" id="1.10.1330.10">
    <property type="entry name" value="Dockerin domain"/>
    <property type="match status" value="1"/>
</dbReference>
<organism evidence="4 5">
    <name type="scientific">Mucisphaera calidilacus</name>
    <dbReference type="NCBI Taxonomy" id="2527982"/>
    <lineage>
        <taxon>Bacteria</taxon>
        <taxon>Pseudomonadati</taxon>
        <taxon>Planctomycetota</taxon>
        <taxon>Phycisphaerae</taxon>
        <taxon>Phycisphaerales</taxon>
        <taxon>Phycisphaeraceae</taxon>
        <taxon>Mucisphaera</taxon>
    </lineage>
</organism>
<protein>
    <recommendedName>
        <fullName evidence="3">Polysaccharide lyase 14 domain-containing protein</fullName>
    </recommendedName>
</protein>
<sequence precursor="true">MYQGVSFAVAGLSLLVGTAAASGEVIYSNDFNQHSAGAYTTQMLAADFDAPWEDGVSEGRVAVVDDAEAFSGRSLRVMHVGEDIKLGGKWIMELDRGYEELYASYWVHFGPGTEFVRAGKLPGLAGGEANTGGNKPDGTDGFSARMTWSSNGKDGSQVPTTSANLNQYLYHPDQPQTYGDTRFYDETHDGRWVEVTSGPWYHIQHRVVMNTPGEHDGVVQAWVNGEPVFYVDDIRFRDVPGLQIDVFRFETFYGGSSMNFATTKEEYFYFDNLVLSTDWRPMALPGDTNLDYAVNLTDLSTLASNFGQPGSWHDGNFDGDGVVGLLDLSLLASNFNSTRIPSPTSAASLLMTLLLTRWR</sequence>
<dbReference type="InterPro" id="IPR048958">
    <property type="entry name" value="Polysacc_lyase_14"/>
</dbReference>
<accession>A0A518BUV2</accession>
<dbReference type="KEGG" id="mcad:Pan265_05810"/>
<evidence type="ECO:0000259" key="3">
    <source>
        <dbReference type="Pfam" id="PF21294"/>
    </source>
</evidence>
<reference evidence="4 5" key="1">
    <citation type="submission" date="2019-02" db="EMBL/GenBank/DDBJ databases">
        <title>Deep-cultivation of Planctomycetes and their phenomic and genomic characterization uncovers novel biology.</title>
        <authorList>
            <person name="Wiegand S."/>
            <person name="Jogler M."/>
            <person name="Boedeker C."/>
            <person name="Pinto D."/>
            <person name="Vollmers J."/>
            <person name="Rivas-Marin E."/>
            <person name="Kohn T."/>
            <person name="Peeters S.H."/>
            <person name="Heuer A."/>
            <person name="Rast P."/>
            <person name="Oberbeckmann S."/>
            <person name="Bunk B."/>
            <person name="Jeske O."/>
            <person name="Meyerdierks A."/>
            <person name="Storesund J.E."/>
            <person name="Kallscheuer N."/>
            <person name="Luecker S."/>
            <person name="Lage O.M."/>
            <person name="Pohl T."/>
            <person name="Merkel B.J."/>
            <person name="Hornburger P."/>
            <person name="Mueller R.-W."/>
            <person name="Bruemmer F."/>
            <person name="Labrenz M."/>
            <person name="Spormann A.M."/>
            <person name="Op den Camp H."/>
            <person name="Overmann J."/>
            <person name="Amann R."/>
            <person name="Jetten M.S.M."/>
            <person name="Mascher T."/>
            <person name="Medema M.H."/>
            <person name="Devos D.P."/>
            <person name="Kaster A.-K."/>
            <person name="Ovreas L."/>
            <person name="Rohde M."/>
            <person name="Galperin M.Y."/>
            <person name="Jogler C."/>
        </authorList>
    </citation>
    <scope>NUCLEOTIDE SEQUENCE [LARGE SCALE GENOMIC DNA]</scope>
    <source>
        <strain evidence="4 5">Pan265</strain>
    </source>
</reference>